<dbReference type="InterPro" id="IPR048922">
    <property type="entry name" value="Bbp16"/>
</dbReference>
<dbReference type="Gene3D" id="2.60.120.1110">
    <property type="match status" value="1"/>
</dbReference>
<evidence type="ECO:0000313" key="2">
    <source>
        <dbReference type="Proteomes" id="UP000185151"/>
    </source>
</evidence>
<dbReference type="Proteomes" id="UP000185151">
    <property type="component" value="Unassembled WGS sequence"/>
</dbReference>
<accession>A0A1N6KPD0</accession>
<protein>
    <submittedName>
        <fullName evidence="1">Uncharacterized protein</fullName>
    </submittedName>
</protein>
<organism evidence="1 2">
    <name type="scientific">Paraburkholderia phenazinium</name>
    <dbReference type="NCBI Taxonomy" id="60549"/>
    <lineage>
        <taxon>Bacteria</taxon>
        <taxon>Pseudomonadati</taxon>
        <taxon>Pseudomonadota</taxon>
        <taxon>Betaproteobacteria</taxon>
        <taxon>Burkholderiales</taxon>
        <taxon>Burkholderiaceae</taxon>
        <taxon>Paraburkholderia</taxon>
    </lineage>
</organism>
<keyword evidence="2" id="KW-1185">Reference proteome</keyword>
<dbReference type="RefSeq" id="WP_074298683.1">
    <property type="nucleotide sequence ID" value="NZ_FSRU01000002.1"/>
</dbReference>
<sequence>MIIDQMLVFDQGTYSTTTGMSGANQFASGATTTSTNTINLVNARDIGAGSVNDSADLTVEWLITTAYTGGTSVNFQILGSTNNAAWTVYAETGAIPIANLTVGARLKLKMPIVNPDGGPAPQYLQLNYVNGGANTAGAVIAWLGSVDNARYYPPGIVVNN</sequence>
<proteinExistence type="predicted"/>
<dbReference type="Pfam" id="PF21190">
    <property type="entry name" value="Bbp16"/>
    <property type="match status" value="1"/>
</dbReference>
<name>A0A1N6KPD0_9BURK</name>
<evidence type="ECO:0000313" key="1">
    <source>
        <dbReference type="EMBL" id="SIO58398.1"/>
    </source>
</evidence>
<dbReference type="OrthoDB" id="9923310at2"/>
<reference evidence="1 2" key="1">
    <citation type="submission" date="2016-11" db="EMBL/GenBank/DDBJ databases">
        <authorList>
            <person name="Jaros S."/>
            <person name="Januszkiewicz K."/>
            <person name="Wedrychowicz H."/>
        </authorList>
    </citation>
    <scope>NUCLEOTIDE SEQUENCE [LARGE SCALE GENOMIC DNA]</scope>
    <source>
        <strain evidence="1 2">GAS95</strain>
    </source>
</reference>
<dbReference type="AlphaFoldDB" id="A0A1N6KPD0"/>
<dbReference type="EMBL" id="FSRU01000002">
    <property type="protein sequence ID" value="SIO58398.1"/>
    <property type="molecule type" value="Genomic_DNA"/>
</dbReference>
<gene>
    <name evidence="1" type="ORF">SAMN05444165_4130</name>
</gene>